<feature type="region of interest" description="Disordered" evidence="1">
    <location>
        <begin position="32"/>
        <end position="56"/>
    </location>
</feature>
<accession>A0A8J3YLI2</accession>
<keyword evidence="4" id="KW-1185">Reference proteome</keyword>
<gene>
    <name evidence="3" type="ORF">Val02_45300</name>
</gene>
<evidence type="ECO:0000256" key="2">
    <source>
        <dbReference type="SAM" id="SignalP"/>
    </source>
</evidence>
<protein>
    <recommendedName>
        <fullName evidence="5">Secreted protein</fullName>
    </recommendedName>
</protein>
<dbReference type="EMBL" id="BOPF01000016">
    <property type="protein sequence ID" value="GIJ47644.1"/>
    <property type="molecule type" value="Genomic_DNA"/>
</dbReference>
<keyword evidence="2" id="KW-0732">Signal</keyword>
<evidence type="ECO:0008006" key="5">
    <source>
        <dbReference type="Google" id="ProtNLM"/>
    </source>
</evidence>
<comment type="caution">
    <text evidence="3">The sequence shown here is derived from an EMBL/GenBank/DDBJ whole genome shotgun (WGS) entry which is preliminary data.</text>
</comment>
<evidence type="ECO:0000313" key="4">
    <source>
        <dbReference type="Proteomes" id="UP000619260"/>
    </source>
</evidence>
<organism evidence="3 4">
    <name type="scientific">Virgisporangium aliadipatigenens</name>
    <dbReference type="NCBI Taxonomy" id="741659"/>
    <lineage>
        <taxon>Bacteria</taxon>
        <taxon>Bacillati</taxon>
        <taxon>Actinomycetota</taxon>
        <taxon>Actinomycetes</taxon>
        <taxon>Micromonosporales</taxon>
        <taxon>Micromonosporaceae</taxon>
        <taxon>Virgisporangium</taxon>
    </lineage>
</organism>
<reference evidence="3" key="1">
    <citation type="submission" date="2021-01" db="EMBL/GenBank/DDBJ databases">
        <title>Whole genome shotgun sequence of Virgisporangium aliadipatigenens NBRC 105644.</title>
        <authorList>
            <person name="Komaki H."/>
            <person name="Tamura T."/>
        </authorList>
    </citation>
    <scope>NUCLEOTIDE SEQUENCE</scope>
    <source>
        <strain evidence="3">NBRC 105644</strain>
    </source>
</reference>
<name>A0A8J3YLI2_9ACTN</name>
<evidence type="ECO:0000256" key="1">
    <source>
        <dbReference type="SAM" id="MobiDB-lite"/>
    </source>
</evidence>
<feature type="compositionally biased region" description="Low complexity" evidence="1">
    <location>
        <begin position="32"/>
        <end position="45"/>
    </location>
</feature>
<evidence type="ECO:0000313" key="3">
    <source>
        <dbReference type="EMBL" id="GIJ47644.1"/>
    </source>
</evidence>
<proteinExistence type="predicted"/>
<dbReference type="Proteomes" id="UP000619260">
    <property type="component" value="Unassembled WGS sequence"/>
</dbReference>
<sequence>MPIFGSGSALANLTVSVAMTAAPSAAVIATPATVARAQRRSSNPPSRRRNSGPGTHIFGACMCGLPPLNPAPINAVSRRKVHADRRNAL</sequence>
<feature type="chain" id="PRO_5035159440" description="Secreted protein" evidence="2">
    <location>
        <begin position="22"/>
        <end position="89"/>
    </location>
</feature>
<feature type="signal peptide" evidence="2">
    <location>
        <begin position="1"/>
        <end position="21"/>
    </location>
</feature>
<dbReference type="AlphaFoldDB" id="A0A8J3YLI2"/>